<dbReference type="InterPro" id="IPR035965">
    <property type="entry name" value="PAS-like_dom_sf"/>
</dbReference>
<dbReference type="PATRIC" id="fig|1254432.3.peg.10976"/>
<name>S4YBH7_SORCE</name>
<dbReference type="InterPro" id="IPR036097">
    <property type="entry name" value="HisK_dim/P_sf"/>
</dbReference>
<dbReference type="CDD" id="cd00075">
    <property type="entry name" value="HATPase"/>
    <property type="match status" value="1"/>
</dbReference>
<evidence type="ECO:0000259" key="8">
    <source>
        <dbReference type="PROSITE" id="PS50112"/>
    </source>
</evidence>
<dbReference type="GO" id="GO:0005886">
    <property type="term" value="C:plasma membrane"/>
    <property type="evidence" value="ECO:0007669"/>
    <property type="project" value="TreeGrafter"/>
</dbReference>
<dbReference type="PANTHER" id="PTHR43047:SF72">
    <property type="entry name" value="OSMOSENSING HISTIDINE PROTEIN KINASE SLN1"/>
    <property type="match status" value="1"/>
</dbReference>
<dbReference type="SMART" id="SM00065">
    <property type="entry name" value="GAF"/>
    <property type="match status" value="1"/>
</dbReference>
<evidence type="ECO:0000256" key="2">
    <source>
        <dbReference type="ARBA" id="ARBA00012438"/>
    </source>
</evidence>
<feature type="domain" description="PAS" evidence="8">
    <location>
        <begin position="164"/>
        <end position="204"/>
    </location>
</feature>
<evidence type="ECO:0000259" key="9">
    <source>
        <dbReference type="PROSITE" id="PS50113"/>
    </source>
</evidence>
<feature type="region of interest" description="Disordered" evidence="6">
    <location>
        <begin position="1"/>
        <end position="37"/>
    </location>
</feature>
<dbReference type="Pfam" id="PF13185">
    <property type="entry name" value="GAF_2"/>
    <property type="match status" value="1"/>
</dbReference>
<proteinExistence type="predicted"/>
<dbReference type="Proteomes" id="UP000014803">
    <property type="component" value="Chromosome"/>
</dbReference>
<dbReference type="InterPro" id="IPR004358">
    <property type="entry name" value="Sig_transdc_His_kin-like_C"/>
</dbReference>
<dbReference type="InterPro" id="IPR000014">
    <property type="entry name" value="PAS"/>
</dbReference>
<dbReference type="CDD" id="cd00082">
    <property type="entry name" value="HisKA"/>
    <property type="match status" value="1"/>
</dbReference>
<dbReference type="SMART" id="SM00091">
    <property type="entry name" value="PAS"/>
    <property type="match status" value="3"/>
</dbReference>
<dbReference type="Pfam" id="PF13426">
    <property type="entry name" value="PAS_9"/>
    <property type="match status" value="1"/>
</dbReference>
<dbReference type="eggNOG" id="COG2202">
    <property type="taxonomic scope" value="Bacteria"/>
</dbReference>
<reference evidence="10 11" key="1">
    <citation type="journal article" date="2013" name="Sci. Rep.">
        <title>Extraordinary expansion of a Sorangium cellulosum genome from an alkaline milieu.</title>
        <authorList>
            <person name="Han K."/>
            <person name="Li Z.F."/>
            <person name="Peng R."/>
            <person name="Zhu L.P."/>
            <person name="Zhou T."/>
            <person name="Wang L.G."/>
            <person name="Li S.G."/>
            <person name="Zhang X.B."/>
            <person name="Hu W."/>
            <person name="Wu Z.H."/>
            <person name="Qin N."/>
            <person name="Li Y.Z."/>
        </authorList>
    </citation>
    <scope>NUCLEOTIDE SEQUENCE [LARGE SCALE GENOMIC DNA]</scope>
    <source>
        <strain evidence="10 11">So0157-2</strain>
    </source>
</reference>
<dbReference type="InterPro" id="IPR005467">
    <property type="entry name" value="His_kinase_dom"/>
</dbReference>
<dbReference type="PRINTS" id="PR00344">
    <property type="entry name" value="BCTRLSENSOR"/>
</dbReference>
<evidence type="ECO:0000313" key="10">
    <source>
        <dbReference type="EMBL" id="AGP41681.1"/>
    </source>
</evidence>
<evidence type="ECO:0000256" key="3">
    <source>
        <dbReference type="ARBA" id="ARBA00022553"/>
    </source>
</evidence>
<evidence type="ECO:0000313" key="11">
    <source>
        <dbReference type="Proteomes" id="UP000014803"/>
    </source>
</evidence>
<dbReference type="InterPro" id="IPR029016">
    <property type="entry name" value="GAF-like_dom_sf"/>
</dbReference>
<evidence type="ECO:0000256" key="6">
    <source>
        <dbReference type="SAM" id="MobiDB-lite"/>
    </source>
</evidence>
<dbReference type="GO" id="GO:0009927">
    <property type="term" value="F:histidine phosphotransfer kinase activity"/>
    <property type="evidence" value="ECO:0007669"/>
    <property type="project" value="TreeGrafter"/>
</dbReference>
<sequence>MGCPASDTQGQTRSAPGSGRQGPACAEGERDAPAEGAWAPAPLGALDALIWEVSGEALELSTVRAPARELFGHAAERWAADDGLFWRHQHPEDRSRLLALARKVLAEGSTERIEHRFFAADGRTVWLSSELARRVDPAGGEPVARGLSVDVTRAKVAEEALRESEERAQALLESTEQGIYGLDRACRCTFANRACVRLLGYGDEAELVGRAMHQLVHHTREGGAPLPESECRICRTVRAGESAHLAGELLHRADGTSFPVEYWSRPVRRQGEVVGAIVTFVDITERKRSEQLLSAQALMGALRAEVSAALSLPGTMRELLQRCAEAIRGHLDAAFARIWLLDERAQVLNLRASAGIYTHLDGPHSRIPVGSYKIGRIAKELRPHLTNDVLRDPQVSEKGWARREGMVSFAGYPLLVEDRLIGVMAMFARRPLHEQVLDALGTIAVTVAHGIERKRAEDALRESEARRAAEHAVLRRIIGQSGDGIVMVDEHGVVRLMNPEAERQLGPATELTIDAWARATGAAPPDGAPAPAAETPLHRALRGEKVESVCWQVQRPDGSARVLSASASPLRRADGAPAGAVMNTRDETERLRLEHERERLLRSLEEAVEVRDEFLSIASHELKTPLTALLLQVESLRRALRLGQASQDAARLDAKLSTMHRSAFRLSDLVNELLDVSRISARGLPLHVEEFDLVALLRESVERFEEGPRRGSSIRLLGGEEVLVRWDRARMEQVITNLLSNAVKYGAGAPIDVRVEADAERVRFAVQDRGIGIAPCDQARIFERFQRAASVMHYGGFGLGLWIVRLIVEQHGGAVRVESAPGRGATFSVELPRAVGGGGGPAEGGSPPARPAGV</sequence>
<dbReference type="RefSeq" id="WP_020741563.1">
    <property type="nucleotide sequence ID" value="NC_021658.1"/>
</dbReference>
<keyword evidence="5" id="KW-0418">Kinase</keyword>
<dbReference type="InterPro" id="IPR003594">
    <property type="entry name" value="HATPase_dom"/>
</dbReference>
<dbReference type="NCBIfam" id="TIGR00229">
    <property type="entry name" value="sensory_box"/>
    <property type="match status" value="3"/>
</dbReference>
<dbReference type="SMART" id="SM00387">
    <property type="entry name" value="HATPase_c"/>
    <property type="match status" value="1"/>
</dbReference>
<dbReference type="PANTHER" id="PTHR43047">
    <property type="entry name" value="TWO-COMPONENT HISTIDINE PROTEIN KINASE"/>
    <property type="match status" value="1"/>
</dbReference>
<dbReference type="InterPro" id="IPR013656">
    <property type="entry name" value="PAS_4"/>
</dbReference>
<dbReference type="GO" id="GO:0000155">
    <property type="term" value="F:phosphorelay sensor kinase activity"/>
    <property type="evidence" value="ECO:0007669"/>
    <property type="project" value="InterPro"/>
</dbReference>
<feature type="compositionally biased region" description="Low complexity" evidence="6">
    <location>
        <begin position="844"/>
        <end position="854"/>
    </location>
</feature>
<keyword evidence="4" id="KW-0808">Transferase</keyword>
<dbReference type="eggNOG" id="COG2203">
    <property type="taxonomic scope" value="Bacteria"/>
</dbReference>
<dbReference type="Pfam" id="PF00512">
    <property type="entry name" value="HisKA"/>
    <property type="match status" value="1"/>
</dbReference>
<dbReference type="PROSITE" id="PS50112">
    <property type="entry name" value="PAS"/>
    <property type="match status" value="1"/>
</dbReference>
<dbReference type="SMART" id="SM00388">
    <property type="entry name" value="HisKA"/>
    <property type="match status" value="1"/>
</dbReference>
<organism evidence="10 11">
    <name type="scientific">Sorangium cellulosum So0157-2</name>
    <dbReference type="NCBI Taxonomy" id="1254432"/>
    <lineage>
        <taxon>Bacteria</taxon>
        <taxon>Pseudomonadati</taxon>
        <taxon>Myxococcota</taxon>
        <taxon>Polyangia</taxon>
        <taxon>Polyangiales</taxon>
        <taxon>Polyangiaceae</taxon>
        <taxon>Sorangium</taxon>
    </lineage>
</organism>
<evidence type="ECO:0000259" key="7">
    <source>
        <dbReference type="PROSITE" id="PS50109"/>
    </source>
</evidence>
<gene>
    <name evidence="10" type="ORF">SCE1572_48655</name>
</gene>
<feature type="compositionally biased region" description="Polar residues" evidence="6">
    <location>
        <begin position="1"/>
        <end position="15"/>
    </location>
</feature>
<dbReference type="InterPro" id="IPR000700">
    <property type="entry name" value="PAS-assoc_C"/>
</dbReference>
<dbReference type="InterPro" id="IPR001610">
    <property type="entry name" value="PAC"/>
</dbReference>
<protein>
    <recommendedName>
        <fullName evidence="2">histidine kinase</fullName>
        <ecNumber evidence="2">2.7.13.3</ecNumber>
    </recommendedName>
</protein>
<dbReference type="PROSITE" id="PS50109">
    <property type="entry name" value="HIS_KIN"/>
    <property type="match status" value="1"/>
</dbReference>
<dbReference type="SMART" id="SM00086">
    <property type="entry name" value="PAC"/>
    <property type="match status" value="3"/>
</dbReference>
<dbReference type="InterPro" id="IPR003661">
    <property type="entry name" value="HisK_dim/P_dom"/>
</dbReference>
<dbReference type="SUPFAM" id="SSF47384">
    <property type="entry name" value="Homodimeric domain of signal transducing histidine kinase"/>
    <property type="match status" value="1"/>
</dbReference>
<dbReference type="PROSITE" id="PS50113">
    <property type="entry name" value="PAC"/>
    <property type="match status" value="3"/>
</dbReference>
<evidence type="ECO:0000256" key="4">
    <source>
        <dbReference type="ARBA" id="ARBA00022679"/>
    </source>
</evidence>
<dbReference type="Gene3D" id="1.10.287.130">
    <property type="match status" value="1"/>
</dbReference>
<dbReference type="EMBL" id="CP003969">
    <property type="protein sequence ID" value="AGP41681.1"/>
    <property type="molecule type" value="Genomic_DNA"/>
</dbReference>
<feature type="domain" description="Histidine kinase" evidence="7">
    <location>
        <begin position="617"/>
        <end position="835"/>
    </location>
</feature>
<accession>S4YBH7</accession>
<dbReference type="CDD" id="cd00130">
    <property type="entry name" value="PAS"/>
    <property type="match status" value="3"/>
</dbReference>
<dbReference type="OrthoDB" id="5385971at2"/>
<dbReference type="STRING" id="1254432.SCE1572_48655"/>
<dbReference type="eggNOG" id="COG5002">
    <property type="taxonomic scope" value="Bacteria"/>
</dbReference>
<keyword evidence="3" id="KW-0597">Phosphoprotein</keyword>
<evidence type="ECO:0000256" key="1">
    <source>
        <dbReference type="ARBA" id="ARBA00000085"/>
    </source>
</evidence>
<dbReference type="SUPFAM" id="SSF55781">
    <property type="entry name" value="GAF domain-like"/>
    <property type="match status" value="1"/>
</dbReference>
<comment type="catalytic activity">
    <reaction evidence="1">
        <text>ATP + protein L-histidine = ADP + protein N-phospho-L-histidine.</text>
        <dbReference type="EC" id="2.7.13.3"/>
    </reaction>
</comment>
<dbReference type="AlphaFoldDB" id="S4YBH7"/>
<dbReference type="Pfam" id="PF08448">
    <property type="entry name" value="PAS_4"/>
    <property type="match status" value="1"/>
</dbReference>
<feature type="region of interest" description="Disordered" evidence="6">
    <location>
        <begin position="835"/>
        <end position="854"/>
    </location>
</feature>
<feature type="domain" description="PAC" evidence="9">
    <location>
        <begin position="547"/>
        <end position="599"/>
    </location>
</feature>
<dbReference type="KEGG" id="scu:SCE1572_48655"/>
<dbReference type="eggNOG" id="COG3290">
    <property type="taxonomic scope" value="Bacteria"/>
</dbReference>
<dbReference type="InterPro" id="IPR036890">
    <property type="entry name" value="HATPase_C_sf"/>
</dbReference>
<dbReference type="FunFam" id="3.30.565.10:FF:000006">
    <property type="entry name" value="Sensor histidine kinase WalK"/>
    <property type="match status" value="1"/>
</dbReference>
<dbReference type="SUPFAM" id="SSF55785">
    <property type="entry name" value="PYP-like sensor domain (PAS domain)"/>
    <property type="match status" value="3"/>
</dbReference>
<feature type="domain" description="PAC" evidence="9">
    <location>
        <begin position="243"/>
        <end position="295"/>
    </location>
</feature>
<dbReference type="Gene3D" id="3.30.450.20">
    <property type="entry name" value="PAS domain"/>
    <property type="match status" value="3"/>
</dbReference>
<dbReference type="SUPFAM" id="SSF55874">
    <property type="entry name" value="ATPase domain of HSP90 chaperone/DNA topoisomerase II/histidine kinase"/>
    <property type="match status" value="1"/>
</dbReference>
<dbReference type="Gene3D" id="3.30.450.40">
    <property type="match status" value="1"/>
</dbReference>
<dbReference type="HOGENOM" id="CLU_000445_114_39_7"/>
<feature type="domain" description="PAC" evidence="9">
    <location>
        <begin position="111"/>
        <end position="163"/>
    </location>
</feature>
<dbReference type="Pfam" id="PF02518">
    <property type="entry name" value="HATPase_c"/>
    <property type="match status" value="1"/>
</dbReference>
<evidence type="ECO:0000256" key="5">
    <source>
        <dbReference type="ARBA" id="ARBA00022777"/>
    </source>
</evidence>
<dbReference type="EC" id="2.7.13.3" evidence="2"/>
<dbReference type="Gene3D" id="3.30.565.10">
    <property type="entry name" value="Histidine kinase-like ATPase, C-terminal domain"/>
    <property type="match status" value="1"/>
</dbReference>
<dbReference type="InterPro" id="IPR003018">
    <property type="entry name" value="GAF"/>
</dbReference>